<keyword evidence="3" id="KW-0560">Oxidoreductase</keyword>
<comment type="caution">
    <text evidence="7">The sequence shown here is derived from an EMBL/GenBank/DDBJ whole genome shotgun (WGS) entry which is preliminary data.</text>
</comment>
<dbReference type="PIRSF" id="PIRSF000337">
    <property type="entry name" value="NTA_MOA"/>
    <property type="match status" value="1"/>
</dbReference>
<dbReference type="InterPro" id="IPR016215">
    <property type="entry name" value="NTA_MOA"/>
</dbReference>
<organism evidence="7 8">
    <name type="scientific">Amnibacterium soli</name>
    <dbReference type="NCBI Taxonomy" id="1282736"/>
    <lineage>
        <taxon>Bacteria</taxon>
        <taxon>Bacillati</taxon>
        <taxon>Actinomycetota</taxon>
        <taxon>Actinomycetes</taxon>
        <taxon>Micrococcales</taxon>
        <taxon>Microbacteriaceae</taxon>
        <taxon>Amnibacterium</taxon>
    </lineage>
</organism>
<name>A0ABP8YXK6_9MICO</name>
<keyword evidence="4 7" id="KW-0503">Monooxygenase</keyword>
<comment type="similarity">
    <text evidence="5">Belongs to the NtaA/SnaA/DszA monooxygenase family.</text>
</comment>
<reference evidence="8" key="1">
    <citation type="journal article" date="2019" name="Int. J. Syst. Evol. Microbiol.">
        <title>The Global Catalogue of Microorganisms (GCM) 10K type strain sequencing project: providing services to taxonomists for standard genome sequencing and annotation.</title>
        <authorList>
            <consortium name="The Broad Institute Genomics Platform"/>
            <consortium name="The Broad Institute Genome Sequencing Center for Infectious Disease"/>
            <person name="Wu L."/>
            <person name="Ma J."/>
        </authorList>
    </citation>
    <scope>NUCLEOTIDE SEQUENCE [LARGE SCALE GENOMIC DNA]</scope>
    <source>
        <strain evidence="8">JCM 19015</strain>
    </source>
</reference>
<dbReference type="InterPro" id="IPR011251">
    <property type="entry name" value="Luciferase-like_dom"/>
</dbReference>
<dbReference type="NCBIfam" id="TIGR03860">
    <property type="entry name" value="FMN_nitrolo"/>
    <property type="match status" value="1"/>
</dbReference>
<feature type="domain" description="Luciferase-like" evidence="6">
    <location>
        <begin position="70"/>
        <end position="388"/>
    </location>
</feature>
<gene>
    <name evidence="7" type="ORF">GCM10025783_09510</name>
</gene>
<evidence type="ECO:0000259" key="6">
    <source>
        <dbReference type="Pfam" id="PF00296"/>
    </source>
</evidence>
<evidence type="ECO:0000256" key="4">
    <source>
        <dbReference type="ARBA" id="ARBA00023033"/>
    </source>
</evidence>
<evidence type="ECO:0000313" key="7">
    <source>
        <dbReference type="EMBL" id="GAA4740642.1"/>
    </source>
</evidence>
<evidence type="ECO:0000256" key="2">
    <source>
        <dbReference type="ARBA" id="ARBA00022643"/>
    </source>
</evidence>
<evidence type="ECO:0000313" key="8">
    <source>
        <dbReference type="Proteomes" id="UP001500121"/>
    </source>
</evidence>
<keyword evidence="8" id="KW-1185">Reference proteome</keyword>
<dbReference type="PANTHER" id="PTHR30011:SF16">
    <property type="entry name" value="C2H2 FINGER DOMAIN TRANSCRIPTION FACTOR (EUROFUNG)-RELATED"/>
    <property type="match status" value="1"/>
</dbReference>
<dbReference type="Proteomes" id="UP001500121">
    <property type="component" value="Unassembled WGS sequence"/>
</dbReference>
<dbReference type="RefSeq" id="WP_345479862.1">
    <property type="nucleotide sequence ID" value="NZ_BAABLP010000002.1"/>
</dbReference>
<dbReference type="EMBL" id="BAABLP010000002">
    <property type="protein sequence ID" value="GAA4740642.1"/>
    <property type="molecule type" value="Genomic_DNA"/>
</dbReference>
<accession>A0ABP8YXK6</accession>
<dbReference type="Pfam" id="PF00296">
    <property type="entry name" value="Bac_luciferase"/>
    <property type="match status" value="1"/>
</dbReference>
<dbReference type="SUPFAM" id="SSF51679">
    <property type="entry name" value="Bacterial luciferase-like"/>
    <property type="match status" value="1"/>
</dbReference>
<keyword evidence="2" id="KW-0288">FMN</keyword>
<sequence>MTDSPVHFGWFLGAGFGVQGWGDPTYGVGYDWKQPAVYQDAVRVFEGAALDLLVIEDGVAVPDTYRGTAEVNLAAARFVPKHDPFPLVPYLLGATERIGIVPTLSASFWEPYTAARLLATLQHFAHGRLGFNVVTSGSDLAAQNYGLDKQTEHDLRYDRADEWVDVVRKLWRSWEPGAVLEDTANGVYADFSKVHTIDHEGRFFRVRGPLNALPPEEDPVMVQAGASGRGQAFAGKHSDVVLALASTPERMKAHRDQVRQAAADAGRDPDAITVLFVVNPIPTRNAEETASVRSARAELTQAAIDEQLQSISYLTNVDFAAFDLDAWLPSFETNSNRGTLENFVRSAPAGSTLREVLTARAKADGLAIVGTPTEITDRLGELAEGSGADGFLFTGQVHPAHVHRTLDPLVPALRDAGLLRRELPATTLRGNLAAR</sequence>
<dbReference type="InterPro" id="IPR051260">
    <property type="entry name" value="Diverse_substr_monoxygenases"/>
</dbReference>
<dbReference type="GO" id="GO:0004497">
    <property type="term" value="F:monooxygenase activity"/>
    <property type="evidence" value="ECO:0007669"/>
    <property type="project" value="UniProtKB-KW"/>
</dbReference>
<evidence type="ECO:0000256" key="5">
    <source>
        <dbReference type="ARBA" id="ARBA00033748"/>
    </source>
</evidence>
<dbReference type="Gene3D" id="3.20.20.30">
    <property type="entry name" value="Luciferase-like domain"/>
    <property type="match status" value="1"/>
</dbReference>
<dbReference type="InterPro" id="IPR036661">
    <property type="entry name" value="Luciferase-like_sf"/>
</dbReference>
<protein>
    <submittedName>
        <fullName evidence="7">NtaA/DmoA family FMN-dependent monooxygenase</fullName>
    </submittedName>
</protein>
<proteinExistence type="inferred from homology"/>
<evidence type="ECO:0000256" key="3">
    <source>
        <dbReference type="ARBA" id="ARBA00023002"/>
    </source>
</evidence>
<dbReference type="PANTHER" id="PTHR30011">
    <property type="entry name" value="ALKANESULFONATE MONOOXYGENASE-RELATED"/>
    <property type="match status" value="1"/>
</dbReference>
<evidence type="ECO:0000256" key="1">
    <source>
        <dbReference type="ARBA" id="ARBA00022630"/>
    </source>
</evidence>
<keyword evidence="1" id="KW-0285">Flavoprotein</keyword>